<dbReference type="Proteomes" id="UP001062846">
    <property type="component" value="Chromosome 6"/>
</dbReference>
<evidence type="ECO:0000313" key="2">
    <source>
        <dbReference type="Proteomes" id="UP001062846"/>
    </source>
</evidence>
<gene>
    <name evidence="1" type="ORF">RHMOL_Rhmol06G0223200</name>
</gene>
<proteinExistence type="predicted"/>
<name>A0ACC0NEZ3_RHOML</name>
<keyword evidence="2" id="KW-1185">Reference proteome</keyword>
<protein>
    <submittedName>
        <fullName evidence="1">Uncharacterized protein</fullName>
    </submittedName>
</protein>
<organism evidence="1 2">
    <name type="scientific">Rhododendron molle</name>
    <name type="common">Chinese azalea</name>
    <name type="synonym">Azalea mollis</name>
    <dbReference type="NCBI Taxonomy" id="49168"/>
    <lineage>
        <taxon>Eukaryota</taxon>
        <taxon>Viridiplantae</taxon>
        <taxon>Streptophyta</taxon>
        <taxon>Embryophyta</taxon>
        <taxon>Tracheophyta</taxon>
        <taxon>Spermatophyta</taxon>
        <taxon>Magnoliopsida</taxon>
        <taxon>eudicotyledons</taxon>
        <taxon>Gunneridae</taxon>
        <taxon>Pentapetalae</taxon>
        <taxon>asterids</taxon>
        <taxon>Ericales</taxon>
        <taxon>Ericaceae</taxon>
        <taxon>Ericoideae</taxon>
        <taxon>Rhodoreae</taxon>
        <taxon>Rhododendron</taxon>
    </lineage>
</organism>
<sequence length="199" mass="22333">MRSKREVGIGNSIPWHIVFVTSLFCKFGRIDTKKKKIENVDILPSVSAWIIISYSQEIVQAFKSPLLCDPHTTCLNSLSKPLEGAIKLNTDGCWYEAYGRGGFGGLFQDHNGDWIVGYYGKGAFTSSLEADIWSVHKGLEIILERKLENVKIESDSLNVVNLINEGNPNLHPQSVMINETHHLTDRTNTTIGHTYRTTN</sequence>
<reference evidence="1" key="1">
    <citation type="submission" date="2022-02" db="EMBL/GenBank/DDBJ databases">
        <title>Plant Genome Project.</title>
        <authorList>
            <person name="Zhang R.-G."/>
        </authorList>
    </citation>
    <scope>NUCLEOTIDE SEQUENCE</scope>
    <source>
        <strain evidence="1">AT1</strain>
    </source>
</reference>
<comment type="caution">
    <text evidence="1">The sequence shown here is derived from an EMBL/GenBank/DDBJ whole genome shotgun (WGS) entry which is preliminary data.</text>
</comment>
<dbReference type="EMBL" id="CM046393">
    <property type="protein sequence ID" value="KAI8551902.1"/>
    <property type="molecule type" value="Genomic_DNA"/>
</dbReference>
<evidence type="ECO:0000313" key="1">
    <source>
        <dbReference type="EMBL" id="KAI8551902.1"/>
    </source>
</evidence>
<accession>A0ACC0NEZ3</accession>